<evidence type="ECO:0000313" key="1">
    <source>
        <dbReference type="EMBL" id="KIL67190.1"/>
    </source>
</evidence>
<name>A0A0C2SUT2_AMAMK</name>
<dbReference type="InterPro" id="IPR011009">
    <property type="entry name" value="Kinase-like_dom_sf"/>
</dbReference>
<organism evidence="1 2">
    <name type="scientific">Amanita muscaria (strain Koide BX008)</name>
    <dbReference type="NCBI Taxonomy" id="946122"/>
    <lineage>
        <taxon>Eukaryota</taxon>
        <taxon>Fungi</taxon>
        <taxon>Dikarya</taxon>
        <taxon>Basidiomycota</taxon>
        <taxon>Agaricomycotina</taxon>
        <taxon>Agaricomycetes</taxon>
        <taxon>Agaricomycetidae</taxon>
        <taxon>Agaricales</taxon>
        <taxon>Pluteineae</taxon>
        <taxon>Amanitaceae</taxon>
        <taxon>Amanita</taxon>
    </lineage>
</organism>
<dbReference type="Proteomes" id="UP000054549">
    <property type="component" value="Unassembled WGS sequence"/>
</dbReference>
<dbReference type="Gene3D" id="1.10.510.10">
    <property type="entry name" value="Transferase(Phosphotransferase) domain 1"/>
    <property type="match status" value="1"/>
</dbReference>
<protein>
    <submittedName>
        <fullName evidence="1">Uncharacterized protein</fullName>
    </submittedName>
</protein>
<evidence type="ECO:0000313" key="2">
    <source>
        <dbReference type="Proteomes" id="UP000054549"/>
    </source>
</evidence>
<dbReference type="InParanoid" id="A0A0C2SUT2"/>
<dbReference type="EMBL" id="KN818232">
    <property type="protein sequence ID" value="KIL67190.1"/>
    <property type="molecule type" value="Genomic_DNA"/>
</dbReference>
<dbReference type="AlphaFoldDB" id="A0A0C2SUT2"/>
<reference evidence="1 2" key="1">
    <citation type="submission" date="2014-04" db="EMBL/GenBank/DDBJ databases">
        <title>Evolutionary Origins and Diversification of the Mycorrhizal Mutualists.</title>
        <authorList>
            <consortium name="DOE Joint Genome Institute"/>
            <consortium name="Mycorrhizal Genomics Consortium"/>
            <person name="Kohler A."/>
            <person name="Kuo A."/>
            <person name="Nagy L.G."/>
            <person name="Floudas D."/>
            <person name="Copeland A."/>
            <person name="Barry K.W."/>
            <person name="Cichocki N."/>
            <person name="Veneault-Fourrey C."/>
            <person name="LaButti K."/>
            <person name="Lindquist E.A."/>
            <person name="Lipzen A."/>
            <person name="Lundell T."/>
            <person name="Morin E."/>
            <person name="Murat C."/>
            <person name="Riley R."/>
            <person name="Ohm R."/>
            <person name="Sun H."/>
            <person name="Tunlid A."/>
            <person name="Henrissat B."/>
            <person name="Grigoriev I.V."/>
            <person name="Hibbett D.S."/>
            <person name="Martin F."/>
        </authorList>
    </citation>
    <scope>NUCLEOTIDE SEQUENCE [LARGE SCALE GENOMIC DNA]</scope>
    <source>
        <strain evidence="1 2">Koide BX008</strain>
    </source>
</reference>
<dbReference type="HOGENOM" id="CLU_087973_1_0_1"/>
<accession>A0A0C2SUT2</accession>
<dbReference type="SUPFAM" id="SSF56112">
    <property type="entry name" value="Protein kinase-like (PK-like)"/>
    <property type="match status" value="1"/>
</dbReference>
<sequence length="115" mass="13471">MDVALNSKCITSEYFFLNSNLRAKFQFTGLFAWWVSEASNYGHEYDYLTDYMYESNISAFGRLFHEVCFKGGQKIVSNRLVEDARQLIKRCRAKDPESRPTMKDVVTEMEAWNLT</sequence>
<keyword evidence="2" id="KW-1185">Reference proteome</keyword>
<proteinExistence type="predicted"/>
<gene>
    <name evidence="1" type="ORF">M378DRAFT_296449</name>
</gene>